<accession>A0A852ZGY6</accession>
<comment type="caution">
    <text evidence="2">The sequence shown here is derived from an EMBL/GenBank/DDBJ whole genome shotgun (WGS) entry which is preliminary data.</text>
</comment>
<protein>
    <submittedName>
        <fullName evidence="2">Putative membrane protein YgcG</fullName>
    </submittedName>
</protein>
<reference evidence="2 3" key="1">
    <citation type="submission" date="2020-07" db="EMBL/GenBank/DDBJ databases">
        <title>Sequencing the genomes of 1000 actinobacteria strains.</title>
        <authorList>
            <person name="Klenk H.-P."/>
        </authorList>
    </citation>
    <scope>NUCLEOTIDE SEQUENCE [LARGE SCALE GENOMIC DNA]</scope>
    <source>
        <strain evidence="2 3">DSM 18448</strain>
    </source>
</reference>
<sequence>MNNSTKIALAVVGGYVLGRRKKARFALLLGSALIGKRLDLRSLGQEAFERLSESPQFGRIRDEVTGELASTGRAAALASLTRPLDRLADSLEERTAGLTGKPTGDGKGRGREDEDRAEREEPEEPEEEEEEEEEERAGPRRGERKERPARGRSGEKRSASRRTGEGRTGEGRRPSGGRGRGDHPERSGRGGDKGRRTGGERSGSRGASRGGTR</sequence>
<dbReference type="RefSeq" id="WP_179788998.1">
    <property type="nucleotide sequence ID" value="NZ_BAAARR010000037.1"/>
</dbReference>
<feature type="compositionally biased region" description="Acidic residues" evidence="1">
    <location>
        <begin position="120"/>
        <end position="135"/>
    </location>
</feature>
<dbReference type="AlphaFoldDB" id="A0A852ZGY6"/>
<feature type="compositionally biased region" description="Basic and acidic residues" evidence="1">
    <location>
        <begin position="136"/>
        <end position="203"/>
    </location>
</feature>
<proteinExistence type="predicted"/>
<evidence type="ECO:0000256" key="1">
    <source>
        <dbReference type="SAM" id="MobiDB-lite"/>
    </source>
</evidence>
<feature type="region of interest" description="Disordered" evidence="1">
    <location>
        <begin position="91"/>
        <end position="213"/>
    </location>
</feature>
<dbReference type="Proteomes" id="UP000579605">
    <property type="component" value="Unassembled WGS sequence"/>
</dbReference>
<feature type="compositionally biased region" description="Basic and acidic residues" evidence="1">
    <location>
        <begin position="104"/>
        <end position="119"/>
    </location>
</feature>
<name>A0A852ZGY6_9ACTN</name>
<organism evidence="2 3">
    <name type="scientific">Actinopolymorpha rutila</name>
    <dbReference type="NCBI Taxonomy" id="446787"/>
    <lineage>
        <taxon>Bacteria</taxon>
        <taxon>Bacillati</taxon>
        <taxon>Actinomycetota</taxon>
        <taxon>Actinomycetes</taxon>
        <taxon>Propionibacteriales</taxon>
        <taxon>Actinopolymorphaceae</taxon>
        <taxon>Actinopolymorpha</taxon>
    </lineage>
</organism>
<feature type="compositionally biased region" description="Low complexity" evidence="1">
    <location>
        <begin position="204"/>
        <end position="213"/>
    </location>
</feature>
<evidence type="ECO:0000313" key="2">
    <source>
        <dbReference type="EMBL" id="NYH91415.1"/>
    </source>
</evidence>
<keyword evidence="3" id="KW-1185">Reference proteome</keyword>
<dbReference type="EMBL" id="JACBZH010000001">
    <property type="protein sequence ID" value="NYH91415.1"/>
    <property type="molecule type" value="Genomic_DNA"/>
</dbReference>
<evidence type="ECO:0000313" key="3">
    <source>
        <dbReference type="Proteomes" id="UP000579605"/>
    </source>
</evidence>
<gene>
    <name evidence="2" type="ORF">F4554_004053</name>
</gene>